<dbReference type="AlphaFoldDB" id="A0AAN9QIQ2"/>
<feature type="signal peptide" evidence="2">
    <location>
        <begin position="1"/>
        <end position="21"/>
    </location>
</feature>
<name>A0AAN9QIQ2_CANGL</name>
<accession>A0AAN9QIQ2</accession>
<evidence type="ECO:0000256" key="2">
    <source>
        <dbReference type="SAM" id="SignalP"/>
    </source>
</evidence>
<dbReference type="PANTHER" id="PTHR37898:SF1">
    <property type="entry name" value="OS05G0540200 PROTEIN"/>
    <property type="match status" value="1"/>
</dbReference>
<organism evidence="3 4">
    <name type="scientific">Canavalia gladiata</name>
    <name type="common">Sword bean</name>
    <name type="synonym">Dolichos gladiatus</name>
    <dbReference type="NCBI Taxonomy" id="3824"/>
    <lineage>
        <taxon>Eukaryota</taxon>
        <taxon>Viridiplantae</taxon>
        <taxon>Streptophyta</taxon>
        <taxon>Embryophyta</taxon>
        <taxon>Tracheophyta</taxon>
        <taxon>Spermatophyta</taxon>
        <taxon>Magnoliopsida</taxon>
        <taxon>eudicotyledons</taxon>
        <taxon>Gunneridae</taxon>
        <taxon>Pentapetalae</taxon>
        <taxon>rosids</taxon>
        <taxon>fabids</taxon>
        <taxon>Fabales</taxon>
        <taxon>Fabaceae</taxon>
        <taxon>Papilionoideae</taxon>
        <taxon>50 kb inversion clade</taxon>
        <taxon>NPAAA clade</taxon>
        <taxon>indigoferoid/millettioid clade</taxon>
        <taxon>Phaseoleae</taxon>
        <taxon>Canavalia</taxon>
    </lineage>
</organism>
<proteinExistence type="predicted"/>
<evidence type="ECO:0000256" key="1">
    <source>
        <dbReference type="SAM" id="Phobius"/>
    </source>
</evidence>
<dbReference type="InterPro" id="IPR037759">
    <property type="entry name" value="At4g29660-like"/>
</dbReference>
<feature type="transmembrane region" description="Helical" evidence="1">
    <location>
        <begin position="215"/>
        <end position="235"/>
    </location>
</feature>
<reference evidence="3 4" key="1">
    <citation type="submission" date="2024-01" db="EMBL/GenBank/DDBJ databases">
        <title>The genomes of 5 underutilized Papilionoideae crops provide insights into root nodulation and disease resistanc.</title>
        <authorList>
            <person name="Jiang F."/>
        </authorList>
    </citation>
    <scope>NUCLEOTIDE SEQUENCE [LARGE SCALE GENOMIC DNA]</scope>
    <source>
        <strain evidence="3">LVBAO_FW01</strain>
        <tissue evidence="3">Leaves</tissue>
    </source>
</reference>
<dbReference type="PANTHER" id="PTHR37898">
    <property type="entry name" value="OS05G0540200 PROTEIN"/>
    <property type="match status" value="1"/>
</dbReference>
<dbReference type="EMBL" id="JAYMYQ010000004">
    <property type="protein sequence ID" value="KAK7339035.1"/>
    <property type="molecule type" value="Genomic_DNA"/>
</dbReference>
<feature type="chain" id="PRO_5042887449" evidence="2">
    <location>
        <begin position="22"/>
        <end position="276"/>
    </location>
</feature>
<sequence length="276" mass="32316">MRFPLSLILALTLSLCSICSSIFLYFSDEANFFLCEARTEFLRFVRQSWIARPHIASVGSSCLLGAIINNIVFLYYSGLYGESMILVRFKYSCCVPIELPIDRWRFVLNGFLVISIVARPSISLGIDLVQSLKELRSSFSAYVRRIWYDEEKFWTLVIGNLVFKDFDYQLRVPKGREAIEMASYLWRKYADYLYTKWEKTFLWDMVEPYRRPKSFTPLVTIYIAAFYSGVVGAAITEQLYKEKYWEEHPGKAVPLMRPKFYWGPWRVMSGDVPPSK</sequence>
<evidence type="ECO:0000313" key="4">
    <source>
        <dbReference type="Proteomes" id="UP001367508"/>
    </source>
</evidence>
<feature type="transmembrane region" description="Helical" evidence="1">
    <location>
        <begin position="55"/>
        <end position="76"/>
    </location>
</feature>
<keyword evidence="1" id="KW-1133">Transmembrane helix</keyword>
<comment type="caution">
    <text evidence="3">The sequence shown here is derived from an EMBL/GenBank/DDBJ whole genome shotgun (WGS) entry which is preliminary data.</text>
</comment>
<keyword evidence="1" id="KW-0472">Membrane</keyword>
<dbReference type="Proteomes" id="UP001367508">
    <property type="component" value="Unassembled WGS sequence"/>
</dbReference>
<evidence type="ECO:0000313" key="3">
    <source>
        <dbReference type="EMBL" id="KAK7339035.1"/>
    </source>
</evidence>
<keyword evidence="2" id="KW-0732">Signal</keyword>
<keyword evidence="1" id="KW-0812">Transmembrane</keyword>
<keyword evidence="4" id="KW-1185">Reference proteome</keyword>
<gene>
    <name evidence="3" type="ORF">VNO77_19677</name>
</gene>
<protein>
    <submittedName>
        <fullName evidence="3">Uncharacterized protein</fullName>
    </submittedName>
</protein>